<evidence type="ECO:0000256" key="1">
    <source>
        <dbReference type="SAM" id="Phobius"/>
    </source>
</evidence>
<evidence type="ECO:0000259" key="2">
    <source>
        <dbReference type="PROSITE" id="PS50837"/>
    </source>
</evidence>
<feature type="transmembrane region" description="Helical" evidence="1">
    <location>
        <begin position="871"/>
        <end position="889"/>
    </location>
</feature>
<dbReference type="InterPro" id="IPR007111">
    <property type="entry name" value="NACHT_NTPase"/>
</dbReference>
<feature type="transmembrane region" description="Helical" evidence="1">
    <location>
        <begin position="12"/>
        <end position="32"/>
    </location>
</feature>
<keyword evidence="1" id="KW-0812">Transmembrane</keyword>
<comment type="caution">
    <text evidence="3">The sequence shown here is derived from an EMBL/GenBank/DDBJ whole genome shotgun (WGS) entry which is preliminary data.</text>
</comment>
<evidence type="ECO:0000313" key="4">
    <source>
        <dbReference type="Proteomes" id="UP001139157"/>
    </source>
</evidence>
<dbReference type="InterPro" id="IPR027417">
    <property type="entry name" value="P-loop_NTPase"/>
</dbReference>
<dbReference type="Pfam" id="PF05729">
    <property type="entry name" value="NACHT"/>
    <property type="match status" value="1"/>
</dbReference>
<gene>
    <name evidence="3" type="ORF">NDR86_01730</name>
</gene>
<proteinExistence type="predicted"/>
<sequence length="1021" mass="112503">MAAEDPISGGLAQLLGGLTGGLVLAGLLALALKTFADKLGEGMYGLVTTLPRRGFERIALLLSEDTRITRYRTGIPDRYGRHVLTRQRQIDVESVYVHLQYEQGGQRHDLRGKVLAEKAVLLLGEAGAGKSLLSKYLLLRWAEQPRKVRAAQPIPVLVELHRCTGEVDLVGLIATRFRLPRDADEARAREFVLRRLDQGRMRLIFDGLDEVAADHQAAVVSALETFRQSYTVGEQANSVMVTCRGSAYTGSLSAFEPITIADFDDSSILRFLERWLAVERSPTGGLTEAEAAELGTAESLFHQIRQHPQLHQLARTPLLLSLLADLYTGSLLRRGRTLPGSRAAFYSRVTDHMITRDLLLDRGERASPYEPGDKLTVLRRIALTMTETPAAEGDRLVIDRQRLRAVVSEALGALDLRAEYDRELVRDLLDRSQTLVGSDTGERYWFPHRSFQEYFTARALAGPTGVARLLAGYRCDPAFWRDTVRFWCGLDGNECSEVVRELFDAEDARDRVLALECLAEASAIDQSLADRIVTHFLAELPVLHHDSDADGVGRALGTVAARDTDRGRRVRERLELAASRGVAAAVDCLARTGRPDAARYLVSLAGSSPTPEHARFIRAMGDVAVPALAAAVTDDRIWPLDILGEIATPSAALELSRFLWAGGPLVPPVTGRGEGVATRAAWWIAVLLREAGIETVLQERGHVDRALEIYEQVWVPFTHDPHGRLARIAGRVGYAIEFSEPPPGIAIERIDPRIGIFLAARTFLQVPYLDSPDELGRMTPERTEYLMSAEQAMIRARRANGEVPQAVFDHLREHGIPESRIRLLRSFPNAVQHALLKGLTDLILSYPEDEAEAAALWSRAARDAEHHTRHLHLAAQTAVGFVALVIAGVGGYRVVSTVRHSWQWGPTWLAWAILIVGPLSLAGWIVSYVLEEIVVTRTDFDDALVFSGVGLFAAMVAVAPAATATLADWFGWPATILGLALPTAMGIAAEVRAGRLDRESNNPYREIMHRFQHAYPAQRSA</sequence>
<feature type="domain" description="NACHT" evidence="2">
    <location>
        <begin position="118"/>
        <end position="247"/>
    </location>
</feature>
<dbReference type="RefSeq" id="WP_251909059.1">
    <property type="nucleotide sequence ID" value="NZ_JAMRXG010000001.1"/>
</dbReference>
<feature type="transmembrane region" description="Helical" evidence="1">
    <location>
        <begin position="943"/>
        <end position="963"/>
    </location>
</feature>
<keyword evidence="4" id="KW-1185">Reference proteome</keyword>
<keyword evidence="1" id="KW-0472">Membrane</keyword>
<accession>A0A9X2E242</accession>
<organism evidence="3 4">
    <name type="scientific">Nocardia pulmonis</name>
    <dbReference type="NCBI Taxonomy" id="2951408"/>
    <lineage>
        <taxon>Bacteria</taxon>
        <taxon>Bacillati</taxon>
        <taxon>Actinomycetota</taxon>
        <taxon>Actinomycetes</taxon>
        <taxon>Mycobacteriales</taxon>
        <taxon>Nocardiaceae</taxon>
        <taxon>Nocardia</taxon>
    </lineage>
</organism>
<dbReference type="PROSITE" id="PS50837">
    <property type="entry name" value="NACHT"/>
    <property type="match status" value="1"/>
</dbReference>
<dbReference type="EMBL" id="JAMRXG010000001">
    <property type="protein sequence ID" value="MCM6772191.1"/>
    <property type="molecule type" value="Genomic_DNA"/>
</dbReference>
<dbReference type="Proteomes" id="UP001139157">
    <property type="component" value="Unassembled WGS sequence"/>
</dbReference>
<reference evidence="3" key="1">
    <citation type="submission" date="2022-06" db="EMBL/GenBank/DDBJ databases">
        <title>Novel species in genus nocardia.</title>
        <authorList>
            <person name="Li F."/>
        </authorList>
    </citation>
    <scope>NUCLEOTIDE SEQUENCE</scope>
    <source>
        <strain evidence="3">CDC141</strain>
    </source>
</reference>
<keyword evidence="1" id="KW-1133">Transmembrane helix</keyword>
<dbReference type="Gene3D" id="3.40.50.300">
    <property type="entry name" value="P-loop containing nucleotide triphosphate hydrolases"/>
    <property type="match status" value="1"/>
</dbReference>
<dbReference type="SUPFAM" id="SSF52540">
    <property type="entry name" value="P-loop containing nucleoside triphosphate hydrolases"/>
    <property type="match status" value="1"/>
</dbReference>
<feature type="transmembrane region" description="Helical" evidence="1">
    <location>
        <begin position="969"/>
        <end position="989"/>
    </location>
</feature>
<dbReference type="AlphaFoldDB" id="A0A9X2E242"/>
<feature type="transmembrane region" description="Helical" evidence="1">
    <location>
        <begin position="909"/>
        <end position="931"/>
    </location>
</feature>
<evidence type="ECO:0000313" key="3">
    <source>
        <dbReference type="EMBL" id="MCM6772191.1"/>
    </source>
</evidence>
<dbReference type="PANTHER" id="PTHR46844:SF1">
    <property type="entry name" value="SLR5058 PROTEIN"/>
    <property type="match status" value="1"/>
</dbReference>
<name>A0A9X2E242_9NOCA</name>
<protein>
    <submittedName>
        <fullName evidence="3">NACHT domain-containing protein</fullName>
    </submittedName>
</protein>
<dbReference type="PANTHER" id="PTHR46844">
    <property type="entry name" value="SLR5058 PROTEIN"/>
    <property type="match status" value="1"/>
</dbReference>